<accession>A0A1W1YYZ1</accession>
<dbReference type="AlphaFoldDB" id="A0A1W1YYZ1"/>
<dbReference type="OrthoDB" id="4084402at2"/>
<organism evidence="2 3">
    <name type="scientific">Janibacter indicus</name>
    <dbReference type="NCBI Taxonomy" id="857417"/>
    <lineage>
        <taxon>Bacteria</taxon>
        <taxon>Bacillati</taxon>
        <taxon>Actinomycetota</taxon>
        <taxon>Actinomycetes</taxon>
        <taxon>Micrococcales</taxon>
        <taxon>Intrasporangiaceae</taxon>
        <taxon>Janibacter</taxon>
    </lineage>
</organism>
<dbReference type="Pfam" id="PF08843">
    <property type="entry name" value="AbiEii"/>
    <property type="match status" value="1"/>
</dbReference>
<evidence type="ECO:0000313" key="4">
    <source>
        <dbReference type="Proteomes" id="UP000593998"/>
    </source>
</evidence>
<gene>
    <name evidence="1" type="ORF">IGS73_02295</name>
    <name evidence="2" type="ORF">SAMN06296429_10322</name>
</gene>
<dbReference type="InterPro" id="IPR014942">
    <property type="entry name" value="AbiEii"/>
</dbReference>
<dbReference type="EMBL" id="CP062789">
    <property type="protein sequence ID" value="QOK23278.1"/>
    <property type="molecule type" value="Genomic_DNA"/>
</dbReference>
<reference evidence="1 4" key="2">
    <citation type="submission" date="2020-10" db="EMBL/GenBank/DDBJ databases">
        <title>Janibacter indicus TT2 genome sequence.</title>
        <authorList>
            <person name="Lee K."/>
            <person name="Ganzorig M."/>
        </authorList>
    </citation>
    <scope>NUCLEOTIDE SEQUENCE [LARGE SCALE GENOMIC DNA]</scope>
    <source>
        <strain evidence="1 4">TT2</strain>
    </source>
</reference>
<dbReference type="EMBL" id="FWXN01000003">
    <property type="protein sequence ID" value="SMC41425.1"/>
    <property type="molecule type" value="Genomic_DNA"/>
</dbReference>
<dbReference type="Proteomes" id="UP000593998">
    <property type="component" value="Chromosome"/>
</dbReference>
<sequence>MTSPRAQGLGDRIRVAAHDRAEDPQRLRRGLVFQRLLARLAPHGLVLKGGYCLEVRLGQVARTTQDIDLVGWLALASDPDDLLDALEGALRGDFDDGFSFRAAAPRRLRGEGATSPAWRVPVEALVDGAHFAHIKLDLVGQLDEVEGATELIEVRAPIAAPACGAVAVTAVDVYQHAAEKLHAYSRLYAGGRPSSRVKDLVDLVLLIDAGLLVDARRLGTRLAVVWSVRDRTQPPASLPSPPPTWADDMARLLGGHGPPDLSLSAAHDLVATLYASAIDDEGTSA</sequence>
<dbReference type="RefSeq" id="WP_083545975.1">
    <property type="nucleotide sequence ID" value="NZ_CP013290.1"/>
</dbReference>
<dbReference type="GO" id="GO:0016740">
    <property type="term" value="F:transferase activity"/>
    <property type="evidence" value="ECO:0007669"/>
    <property type="project" value="UniProtKB-KW"/>
</dbReference>
<name>A0A1W1YYZ1_9MICO</name>
<keyword evidence="2" id="KW-0808">Transferase</keyword>
<protein>
    <submittedName>
        <fullName evidence="2">Nucleotidyl transferase AbiEii toxin, Type IV TA system</fullName>
    </submittedName>
    <submittedName>
        <fullName evidence="1">Nucleotidyl transferase AbiEii/AbiGii toxin family protein</fullName>
    </submittedName>
</protein>
<evidence type="ECO:0000313" key="1">
    <source>
        <dbReference type="EMBL" id="QOK23278.1"/>
    </source>
</evidence>
<reference evidence="2 3" key="1">
    <citation type="submission" date="2017-04" db="EMBL/GenBank/DDBJ databases">
        <authorList>
            <person name="Afonso C.L."/>
            <person name="Miller P.J."/>
            <person name="Scott M.A."/>
            <person name="Spackman E."/>
            <person name="Goraichik I."/>
            <person name="Dimitrov K.M."/>
            <person name="Suarez D.L."/>
            <person name="Swayne D.E."/>
        </authorList>
    </citation>
    <scope>NUCLEOTIDE SEQUENCE [LARGE SCALE GENOMIC DNA]</scope>
    <source>
        <strain evidence="2 3">CGMCC 1.12511</strain>
    </source>
</reference>
<proteinExistence type="predicted"/>
<evidence type="ECO:0000313" key="3">
    <source>
        <dbReference type="Proteomes" id="UP000192634"/>
    </source>
</evidence>
<dbReference type="Proteomes" id="UP000192634">
    <property type="component" value="Unassembled WGS sequence"/>
</dbReference>
<evidence type="ECO:0000313" key="2">
    <source>
        <dbReference type="EMBL" id="SMC41425.1"/>
    </source>
</evidence>